<evidence type="ECO:0000256" key="1">
    <source>
        <dbReference type="SAM" id="MobiDB-lite"/>
    </source>
</evidence>
<dbReference type="VEuPathDB" id="FungiDB:Z517_11733"/>
<dbReference type="Proteomes" id="UP000053029">
    <property type="component" value="Unassembled WGS sequence"/>
</dbReference>
<proteinExistence type="predicted"/>
<gene>
    <name evidence="3" type="ORF">Z517_11733</name>
</gene>
<dbReference type="SMART" id="SM00450">
    <property type="entry name" value="RHOD"/>
    <property type="match status" value="1"/>
</dbReference>
<organism evidence="3 4">
    <name type="scientific">Fonsecaea pedrosoi CBS 271.37</name>
    <dbReference type="NCBI Taxonomy" id="1442368"/>
    <lineage>
        <taxon>Eukaryota</taxon>
        <taxon>Fungi</taxon>
        <taxon>Dikarya</taxon>
        <taxon>Ascomycota</taxon>
        <taxon>Pezizomycotina</taxon>
        <taxon>Eurotiomycetes</taxon>
        <taxon>Chaetothyriomycetidae</taxon>
        <taxon>Chaetothyriales</taxon>
        <taxon>Herpotrichiellaceae</taxon>
        <taxon>Fonsecaea</taxon>
    </lineage>
</organism>
<dbReference type="GO" id="GO:0004725">
    <property type="term" value="F:protein tyrosine phosphatase activity"/>
    <property type="evidence" value="ECO:0007669"/>
    <property type="project" value="TreeGrafter"/>
</dbReference>
<dbReference type="InterPro" id="IPR036873">
    <property type="entry name" value="Rhodanese-like_dom_sf"/>
</dbReference>
<keyword evidence="4" id="KW-1185">Reference proteome</keyword>
<dbReference type="SUPFAM" id="SSF52821">
    <property type="entry name" value="Rhodanese/Cell cycle control phosphatase"/>
    <property type="match status" value="1"/>
</dbReference>
<sequence>MTTATSQEEKPWHAQFPAPRETAPKAISREDLLERLRQGQRGGRDFLLVDLRRNDHAGGTIKHSINLPAQTLYPSLATLYNLSTAANIPLVIFYCGSSGGRGTRAAGWLADYIADQGQQATTALQSVILKGGIKGWVAGGEEFTQWMDGFEAEAWKKGDGQ</sequence>
<dbReference type="PROSITE" id="PS50206">
    <property type="entry name" value="RHODANESE_3"/>
    <property type="match status" value="1"/>
</dbReference>
<dbReference type="GeneID" id="25311223"/>
<dbReference type="PANTHER" id="PTHR10828">
    <property type="entry name" value="M-PHASE INDUCER PHOSPHATASE DUAL SPECIFICITY PHOSPHATASE CDC25"/>
    <property type="match status" value="1"/>
</dbReference>
<dbReference type="STRING" id="1442368.A0A0D2EKM0"/>
<evidence type="ECO:0000259" key="2">
    <source>
        <dbReference type="PROSITE" id="PS50206"/>
    </source>
</evidence>
<dbReference type="GO" id="GO:0005634">
    <property type="term" value="C:nucleus"/>
    <property type="evidence" value="ECO:0007669"/>
    <property type="project" value="TreeGrafter"/>
</dbReference>
<dbReference type="GO" id="GO:0005737">
    <property type="term" value="C:cytoplasm"/>
    <property type="evidence" value="ECO:0007669"/>
    <property type="project" value="TreeGrafter"/>
</dbReference>
<dbReference type="EMBL" id="KN846976">
    <property type="protein sequence ID" value="KIW74962.1"/>
    <property type="molecule type" value="Genomic_DNA"/>
</dbReference>
<dbReference type="InterPro" id="IPR001763">
    <property type="entry name" value="Rhodanese-like_dom"/>
</dbReference>
<dbReference type="RefSeq" id="XP_013278770.1">
    <property type="nucleotide sequence ID" value="XM_013423316.1"/>
</dbReference>
<evidence type="ECO:0000313" key="4">
    <source>
        <dbReference type="Proteomes" id="UP000053029"/>
    </source>
</evidence>
<protein>
    <recommendedName>
        <fullName evidence="2">Rhodanese domain-containing protein</fullName>
    </recommendedName>
</protein>
<dbReference type="Pfam" id="PF00581">
    <property type="entry name" value="Rhodanese"/>
    <property type="match status" value="1"/>
</dbReference>
<reference evidence="3 4" key="1">
    <citation type="submission" date="2015-01" db="EMBL/GenBank/DDBJ databases">
        <title>The Genome Sequence of Fonsecaea pedrosoi CBS 271.37.</title>
        <authorList>
            <consortium name="The Broad Institute Genomics Platform"/>
            <person name="Cuomo C."/>
            <person name="de Hoog S."/>
            <person name="Gorbushina A."/>
            <person name="Stielow B."/>
            <person name="Teixiera M."/>
            <person name="Abouelleil A."/>
            <person name="Chapman S.B."/>
            <person name="Priest M."/>
            <person name="Young S.K."/>
            <person name="Wortman J."/>
            <person name="Nusbaum C."/>
            <person name="Birren B."/>
        </authorList>
    </citation>
    <scope>NUCLEOTIDE SEQUENCE [LARGE SCALE GENOMIC DNA]</scope>
    <source>
        <strain evidence="3 4">CBS 271.37</strain>
    </source>
</reference>
<evidence type="ECO:0000313" key="3">
    <source>
        <dbReference type="EMBL" id="KIW74962.1"/>
    </source>
</evidence>
<feature type="domain" description="Rhodanese" evidence="2">
    <location>
        <begin position="42"/>
        <end position="145"/>
    </location>
</feature>
<name>A0A0D2EKM0_9EURO</name>
<dbReference type="PANTHER" id="PTHR10828:SF50">
    <property type="entry name" value="REDUCTASE (ARC2), PUTATIVE (AFU_ORTHOLOGUE AFUA_6G13400)-RELATED"/>
    <property type="match status" value="1"/>
</dbReference>
<dbReference type="HOGENOM" id="CLU_107716_0_0_1"/>
<accession>A0A0D2EKM0</accession>
<feature type="region of interest" description="Disordered" evidence="1">
    <location>
        <begin position="1"/>
        <end position="24"/>
    </location>
</feature>
<dbReference type="AlphaFoldDB" id="A0A0D2EKM0"/>
<dbReference type="OrthoDB" id="8300214at2759"/>
<dbReference type="Gene3D" id="3.40.250.10">
    <property type="entry name" value="Rhodanese-like domain"/>
    <property type="match status" value="1"/>
</dbReference>